<dbReference type="InParanoid" id="Q7UIZ3"/>
<dbReference type="AlphaFoldDB" id="Q7UIZ3"/>
<evidence type="ECO:0000256" key="1">
    <source>
        <dbReference type="SAM" id="MobiDB-lite"/>
    </source>
</evidence>
<reference evidence="2 3" key="1">
    <citation type="journal article" date="2003" name="Proc. Natl. Acad. Sci. U.S.A.">
        <title>Complete genome sequence of the marine planctomycete Pirellula sp. strain 1.</title>
        <authorList>
            <person name="Gloeckner F.O."/>
            <person name="Kube M."/>
            <person name="Bauer M."/>
            <person name="Teeling H."/>
            <person name="Lombardot T."/>
            <person name="Ludwig W."/>
            <person name="Gade D."/>
            <person name="Beck A."/>
            <person name="Borzym K."/>
            <person name="Heitmann K."/>
            <person name="Rabus R."/>
            <person name="Schlesner H."/>
            <person name="Amann R."/>
            <person name="Reinhardt R."/>
        </authorList>
    </citation>
    <scope>NUCLEOTIDE SEQUENCE [LARGE SCALE GENOMIC DNA]</scope>
    <source>
        <strain evidence="3">DSM 10527 / NCIMB 13988 / SH1</strain>
    </source>
</reference>
<keyword evidence="3" id="KW-1185">Reference proteome</keyword>
<organism evidence="2 3">
    <name type="scientific">Rhodopirellula baltica (strain DSM 10527 / NCIMB 13988 / SH1)</name>
    <dbReference type="NCBI Taxonomy" id="243090"/>
    <lineage>
        <taxon>Bacteria</taxon>
        <taxon>Pseudomonadati</taxon>
        <taxon>Planctomycetota</taxon>
        <taxon>Planctomycetia</taxon>
        <taxon>Pirellulales</taxon>
        <taxon>Pirellulaceae</taxon>
        <taxon>Rhodopirellula</taxon>
    </lineage>
</organism>
<dbReference type="KEGG" id="rba:RB12234"/>
<feature type="compositionally biased region" description="Polar residues" evidence="1">
    <location>
        <begin position="50"/>
        <end position="63"/>
    </location>
</feature>
<dbReference type="STRING" id="243090.RB12234"/>
<feature type="region of interest" description="Disordered" evidence="1">
    <location>
        <begin position="50"/>
        <end position="93"/>
    </location>
</feature>
<proteinExistence type="predicted"/>
<dbReference type="Proteomes" id="UP000001025">
    <property type="component" value="Chromosome"/>
</dbReference>
<accession>Q7UIZ3</accession>
<gene>
    <name evidence="2" type="ordered locus">RB12234</name>
</gene>
<dbReference type="EMBL" id="BX294154">
    <property type="protein sequence ID" value="CAD77467.1"/>
    <property type="molecule type" value="Genomic_DNA"/>
</dbReference>
<evidence type="ECO:0000313" key="3">
    <source>
        <dbReference type="Proteomes" id="UP000001025"/>
    </source>
</evidence>
<dbReference type="EnsemblBacteria" id="CAD77467">
    <property type="protein sequence ID" value="CAD77467"/>
    <property type="gene ID" value="RB12234"/>
</dbReference>
<name>Q7UIZ3_RHOBA</name>
<sequence>MTTAVGISISNGFSQLGHTTGPSRCSIVLSTSCWQYGHWAVRTCMNQYSETDGSCDSQHPCTSHTEKQTRRHASTAASSIHGSRSISTQSGRHTACDAYSIATTPSAATR</sequence>
<protein>
    <submittedName>
        <fullName evidence="2">Uncharacterized protein</fullName>
    </submittedName>
</protein>
<feature type="compositionally biased region" description="Polar residues" evidence="1">
    <location>
        <begin position="75"/>
        <end position="92"/>
    </location>
</feature>
<evidence type="ECO:0000313" key="2">
    <source>
        <dbReference type="EMBL" id="CAD77467.1"/>
    </source>
</evidence>
<dbReference type="HOGENOM" id="CLU_2169056_0_0_0"/>